<dbReference type="GO" id="GO:0005886">
    <property type="term" value="C:plasma membrane"/>
    <property type="evidence" value="ECO:0007669"/>
    <property type="project" value="UniProtKB-SubCell"/>
</dbReference>
<feature type="transmembrane region" description="Helical" evidence="9">
    <location>
        <begin position="227"/>
        <end position="246"/>
    </location>
</feature>
<organism evidence="11 12">
    <name type="scientific">Nonomuraea zeae</name>
    <dbReference type="NCBI Taxonomy" id="1642303"/>
    <lineage>
        <taxon>Bacteria</taxon>
        <taxon>Bacillati</taxon>
        <taxon>Actinomycetota</taxon>
        <taxon>Actinomycetes</taxon>
        <taxon>Streptosporangiales</taxon>
        <taxon>Streptosporangiaceae</taxon>
        <taxon>Nonomuraea</taxon>
    </lineage>
</organism>
<dbReference type="Pfam" id="PF07690">
    <property type="entry name" value="MFS_1"/>
    <property type="match status" value="1"/>
</dbReference>
<evidence type="ECO:0000256" key="1">
    <source>
        <dbReference type="ARBA" id="ARBA00004651"/>
    </source>
</evidence>
<proteinExistence type="inferred from homology"/>
<evidence type="ECO:0000313" key="11">
    <source>
        <dbReference type="EMBL" id="TMR36596.1"/>
    </source>
</evidence>
<keyword evidence="4" id="KW-1003">Cell membrane</keyword>
<evidence type="ECO:0000256" key="4">
    <source>
        <dbReference type="ARBA" id="ARBA00022475"/>
    </source>
</evidence>
<keyword evidence="12" id="KW-1185">Reference proteome</keyword>
<dbReference type="EMBL" id="VCKX01000023">
    <property type="protein sequence ID" value="TMR36596.1"/>
    <property type="molecule type" value="Genomic_DNA"/>
</dbReference>
<reference evidence="11 12" key="1">
    <citation type="submission" date="2019-05" db="EMBL/GenBank/DDBJ databases">
        <title>Draft genome sequence of Nonomuraea zeae DSM 100528.</title>
        <authorList>
            <person name="Saricaoglu S."/>
            <person name="Isik K."/>
        </authorList>
    </citation>
    <scope>NUCLEOTIDE SEQUENCE [LARGE SCALE GENOMIC DNA]</scope>
    <source>
        <strain evidence="11 12">DSM 100528</strain>
    </source>
</reference>
<comment type="caution">
    <text evidence="11">The sequence shown here is derived from an EMBL/GenBank/DDBJ whole genome shotgun (WGS) entry which is preliminary data.</text>
</comment>
<keyword evidence="3" id="KW-0813">Transport</keyword>
<evidence type="ECO:0000256" key="3">
    <source>
        <dbReference type="ARBA" id="ARBA00022448"/>
    </source>
</evidence>
<dbReference type="Proteomes" id="UP000306628">
    <property type="component" value="Unassembled WGS sequence"/>
</dbReference>
<dbReference type="Gene3D" id="1.20.1720.10">
    <property type="entry name" value="Multidrug resistance protein D"/>
    <property type="match status" value="1"/>
</dbReference>
<name>A0A5S4GUH0_9ACTN</name>
<comment type="subcellular location">
    <subcellularLocation>
        <location evidence="1">Cell membrane</location>
        <topology evidence="1">Multi-pass membrane protein</topology>
    </subcellularLocation>
</comment>
<feature type="transmembrane region" description="Helical" evidence="9">
    <location>
        <begin position="333"/>
        <end position="352"/>
    </location>
</feature>
<evidence type="ECO:0000256" key="2">
    <source>
        <dbReference type="ARBA" id="ARBA00007520"/>
    </source>
</evidence>
<feature type="transmembrane region" description="Helical" evidence="9">
    <location>
        <begin position="135"/>
        <end position="157"/>
    </location>
</feature>
<gene>
    <name evidence="11" type="ORF">ETD85_10400</name>
</gene>
<keyword evidence="5 9" id="KW-0812">Transmembrane</keyword>
<dbReference type="GO" id="GO:0022857">
    <property type="term" value="F:transmembrane transporter activity"/>
    <property type="evidence" value="ECO:0007669"/>
    <property type="project" value="InterPro"/>
</dbReference>
<dbReference type="InterPro" id="IPR004638">
    <property type="entry name" value="EmrB-like"/>
</dbReference>
<dbReference type="PROSITE" id="PS50850">
    <property type="entry name" value="MFS"/>
    <property type="match status" value="1"/>
</dbReference>
<feature type="transmembrane region" description="Helical" evidence="9">
    <location>
        <begin position="358"/>
        <end position="382"/>
    </location>
</feature>
<evidence type="ECO:0000256" key="6">
    <source>
        <dbReference type="ARBA" id="ARBA00022989"/>
    </source>
</evidence>
<keyword evidence="7 9" id="KW-0472">Membrane</keyword>
<dbReference type="SUPFAM" id="SSF103473">
    <property type="entry name" value="MFS general substrate transporter"/>
    <property type="match status" value="1"/>
</dbReference>
<keyword evidence="6 9" id="KW-1133">Transmembrane helix</keyword>
<feature type="transmembrane region" description="Helical" evidence="9">
    <location>
        <begin position="472"/>
        <end position="490"/>
    </location>
</feature>
<feature type="transmembrane region" description="Helical" evidence="9">
    <location>
        <begin position="163"/>
        <end position="183"/>
    </location>
</feature>
<dbReference type="CDD" id="cd17502">
    <property type="entry name" value="MFS_Azr1_MDR_like"/>
    <property type="match status" value="1"/>
</dbReference>
<dbReference type="PANTHER" id="PTHR23501">
    <property type="entry name" value="MAJOR FACILITATOR SUPERFAMILY"/>
    <property type="match status" value="1"/>
</dbReference>
<evidence type="ECO:0000256" key="8">
    <source>
        <dbReference type="SAM" id="MobiDB-lite"/>
    </source>
</evidence>
<feature type="domain" description="Major facilitator superfamily (MFS) profile" evidence="10">
    <location>
        <begin position="3"/>
        <end position="495"/>
    </location>
</feature>
<dbReference type="InterPro" id="IPR036259">
    <property type="entry name" value="MFS_trans_sf"/>
</dbReference>
<dbReference type="InterPro" id="IPR020846">
    <property type="entry name" value="MFS_dom"/>
</dbReference>
<dbReference type="Gene3D" id="1.20.1250.20">
    <property type="entry name" value="MFS general substrate transporter like domains"/>
    <property type="match status" value="1"/>
</dbReference>
<feature type="transmembrane region" description="Helical" evidence="9">
    <location>
        <begin position="102"/>
        <end position="123"/>
    </location>
</feature>
<evidence type="ECO:0000256" key="7">
    <source>
        <dbReference type="ARBA" id="ARBA00023136"/>
    </source>
</evidence>
<feature type="transmembrane region" description="Helical" evidence="9">
    <location>
        <begin position="36"/>
        <end position="56"/>
    </location>
</feature>
<feature type="compositionally biased region" description="Basic and acidic residues" evidence="8">
    <location>
        <begin position="521"/>
        <end position="532"/>
    </location>
</feature>
<feature type="transmembrane region" description="Helical" evidence="9">
    <location>
        <begin position="394"/>
        <end position="418"/>
    </location>
</feature>
<dbReference type="OrthoDB" id="7375466at2"/>
<dbReference type="AlphaFoldDB" id="A0A5S4GUH0"/>
<protein>
    <submittedName>
        <fullName evidence="11">MFS transporter</fullName>
    </submittedName>
</protein>
<sequence>MIILPGLLLAMALAMLDNMIVGTAMPRILVEFGGLAHMSWVVTAYVLGTTVSTPIWGKIGDLYGRKSIFIISIVIFMIGSALCGMAGSAMLGGPENGMAQLIAFRAVQGLGAGGLMVNVMAIIGDLVPPRERGQYQGIMAGVMSLTMIAGPLVGGFITDNLDWRWAFYVNLPVGAIALVLLVLKLHLPPLSHSGRVRIDWPGAVLLSISITSMVLITTWGGNDYAWGSWQILGLAALAVVTLAWFIQVERKAAEPIMPLQLFRNRNFTLISAIGFLLGFAMFGAINFLPVFQQLVQGATATNSGLLLLPMMAAAMVVSLFVGRAITSTGKYKIYPVIGGVGMAVGMWLLSTMDVSTPAWLTGVYIAVLGLGMGFLMQTTMLIAQNSVEQRDLGVASSASTFFRSIGGSFGVSLFGAVFNNQFLSELTARFGPEAAEKLAKGGARMDASALGQMPAQQRTGLLESLATSLSGVFWWAILFAVVVPVLAAFVKEIPLRGGAPADGPDGQDGPDIQDTQDGPDGPEKERVTPAAG</sequence>
<comment type="similarity">
    <text evidence="2">Belongs to the major facilitator superfamily. TCR/Tet family.</text>
</comment>
<feature type="transmembrane region" description="Helical" evidence="9">
    <location>
        <begin position="203"/>
        <end position="221"/>
    </location>
</feature>
<feature type="transmembrane region" description="Helical" evidence="9">
    <location>
        <begin position="68"/>
        <end position="90"/>
    </location>
</feature>
<dbReference type="NCBIfam" id="TIGR00711">
    <property type="entry name" value="efflux_EmrB"/>
    <property type="match status" value="1"/>
</dbReference>
<dbReference type="PANTHER" id="PTHR23501:SF197">
    <property type="entry name" value="COMD"/>
    <property type="match status" value="1"/>
</dbReference>
<feature type="compositionally biased region" description="Low complexity" evidence="8">
    <location>
        <begin position="497"/>
        <end position="519"/>
    </location>
</feature>
<dbReference type="FunFam" id="1.20.1720.10:FF:000004">
    <property type="entry name" value="EmrB/QacA family drug resistance transporter"/>
    <property type="match status" value="1"/>
</dbReference>
<accession>A0A5S4GUH0</accession>
<evidence type="ECO:0000256" key="9">
    <source>
        <dbReference type="SAM" id="Phobius"/>
    </source>
</evidence>
<evidence type="ECO:0000259" key="10">
    <source>
        <dbReference type="PROSITE" id="PS50850"/>
    </source>
</evidence>
<dbReference type="InterPro" id="IPR011701">
    <property type="entry name" value="MFS"/>
</dbReference>
<evidence type="ECO:0000313" key="12">
    <source>
        <dbReference type="Proteomes" id="UP000306628"/>
    </source>
</evidence>
<evidence type="ECO:0000256" key="5">
    <source>
        <dbReference type="ARBA" id="ARBA00022692"/>
    </source>
</evidence>
<feature type="region of interest" description="Disordered" evidence="8">
    <location>
        <begin position="497"/>
        <end position="532"/>
    </location>
</feature>
<feature type="transmembrane region" description="Helical" evidence="9">
    <location>
        <begin position="303"/>
        <end position="321"/>
    </location>
</feature>
<feature type="transmembrane region" description="Helical" evidence="9">
    <location>
        <begin position="267"/>
        <end position="291"/>
    </location>
</feature>